<organism evidence="1 2">
    <name type="scientific">Monilinia fructigena</name>
    <dbReference type="NCBI Taxonomy" id="38457"/>
    <lineage>
        <taxon>Eukaryota</taxon>
        <taxon>Fungi</taxon>
        <taxon>Dikarya</taxon>
        <taxon>Ascomycota</taxon>
        <taxon>Pezizomycotina</taxon>
        <taxon>Leotiomycetes</taxon>
        <taxon>Helotiales</taxon>
        <taxon>Sclerotiniaceae</taxon>
        <taxon>Monilinia</taxon>
    </lineage>
</organism>
<keyword evidence="2" id="KW-1185">Reference proteome</keyword>
<dbReference type="OrthoDB" id="3465301at2759"/>
<name>A0A395J5K7_9HELO</name>
<evidence type="ECO:0000313" key="2">
    <source>
        <dbReference type="Proteomes" id="UP000249056"/>
    </source>
</evidence>
<accession>A0A395J5K7</accession>
<evidence type="ECO:0000313" key="1">
    <source>
        <dbReference type="EMBL" id="RAL67404.1"/>
    </source>
</evidence>
<sequence>MPSDTKAAASKLDNNRLVWIAVAKQMDIVAEFRLIWNKLDHALLVEDMGVVTRNAASKRFHRWIGWMIEQSAQLNGEIEHSAETADKGGPITRSRLPLEDVRIIKDEGRKKGVHR</sequence>
<comment type="caution">
    <text evidence="1">The sequence shown here is derived from an EMBL/GenBank/DDBJ whole genome shotgun (WGS) entry which is preliminary data.</text>
</comment>
<dbReference type="Proteomes" id="UP000249056">
    <property type="component" value="Unassembled WGS sequence"/>
</dbReference>
<reference evidence="1 2" key="1">
    <citation type="submission" date="2018-06" db="EMBL/GenBank/DDBJ databases">
        <title>Genome Sequence of the Brown Rot Fungal Pathogen Monilinia fructigena.</title>
        <authorList>
            <person name="Landi L."/>
            <person name="De Miccolis Angelini R.M."/>
            <person name="Pollastro S."/>
            <person name="Abate D."/>
            <person name="Faretra F."/>
            <person name="Romanazzi G."/>
        </authorList>
    </citation>
    <scope>NUCLEOTIDE SEQUENCE [LARGE SCALE GENOMIC DNA]</scope>
    <source>
        <strain evidence="1 2">Mfrg269</strain>
    </source>
</reference>
<gene>
    <name evidence="1" type="ORF">DID88_008159</name>
</gene>
<dbReference type="EMBL" id="QKRW01000003">
    <property type="protein sequence ID" value="RAL67404.1"/>
    <property type="molecule type" value="Genomic_DNA"/>
</dbReference>
<dbReference type="AlphaFoldDB" id="A0A395J5K7"/>
<protein>
    <submittedName>
        <fullName evidence="1">Uncharacterized protein</fullName>
    </submittedName>
</protein>
<proteinExistence type="predicted"/>